<dbReference type="EMBL" id="JASKHM010000019">
    <property type="protein sequence ID" value="MEQ4486211.1"/>
    <property type="molecule type" value="Genomic_DNA"/>
</dbReference>
<evidence type="ECO:0000313" key="1">
    <source>
        <dbReference type="EMBL" id="MEQ4486211.1"/>
    </source>
</evidence>
<organism evidence="1 2">
    <name type="scientific">Cohnella silvisoli</name>
    <dbReference type="NCBI Taxonomy" id="2873699"/>
    <lineage>
        <taxon>Bacteria</taxon>
        <taxon>Bacillati</taxon>
        <taxon>Bacillota</taxon>
        <taxon>Bacilli</taxon>
        <taxon>Bacillales</taxon>
        <taxon>Paenibacillaceae</taxon>
        <taxon>Cohnella</taxon>
    </lineage>
</organism>
<reference evidence="1 2" key="1">
    <citation type="journal article" date="2023" name="Genome Announc.">
        <title>Pan-Genome Analyses of the Genus Cohnella and Proposal of the Novel Species Cohnella silvisoli sp. nov., Isolated from Forest Soil.</title>
        <authorList>
            <person name="Wang C."/>
            <person name="Mao L."/>
            <person name="Bao G."/>
            <person name="Zhu H."/>
        </authorList>
    </citation>
    <scope>NUCLEOTIDE SEQUENCE [LARGE SCALE GENOMIC DNA]</scope>
    <source>
        <strain evidence="1 2">NL03-T5-1</strain>
    </source>
</reference>
<evidence type="ECO:0000313" key="2">
    <source>
        <dbReference type="Proteomes" id="UP001493487"/>
    </source>
</evidence>
<protein>
    <recommendedName>
        <fullName evidence="3">Ig-like domain-containing protein</fullName>
    </recommendedName>
</protein>
<name>A0ABV1L1S4_9BACL</name>
<comment type="caution">
    <text evidence="1">The sequence shown here is derived from an EMBL/GenBank/DDBJ whole genome shotgun (WGS) entry which is preliminary data.</text>
</comment>
<evidence type="ECO:0008006" key="3">
    <source>
        <dbReference type="Google" id="ProtNLM"/>
    </source>
</evidence>
<sequence length="142" mass="16186">MQSQLYLPGKELEKLLGEPLTPDAMPSNLYAGKPRLIIPTVRTSLDAGETFKLKALVLRNAPKELALYWKPLGGIEYRKSEFSHVNRGVYQLALRMNITYDFEYFVEVVTVGGEKLRFPASAPEMNQTVVVMKRTNLRQRRA</sequence>
<dbReference type="Proteomes" id="UP001493487">
    <property type="component" value="Unassembled WGS sequence"/>
</dbReference>
<proteinExistence type="predicted"/>
<gene>
    <name evidence="1" type="ORF">QJS35_27900</name>
</gene>
<keyword evidence="2" id="KW-1185">Reference proteome</keyword>
<dbReference type="RefSeq" id="WP_232189146.1">
    <property type="nucleotide sequence ID" value="NZ_JAIOAP010000018.1"/>
</dbReference>
<accession>A0ABV1L1S4</accession>